<dbReference type="PANTHER" id="PTHR46268:SF6">
    <property type="entry name" value="UNIVERSAL STRESS PROTEIN UP12"/>
    <property type="match status" value="1"/>
</dbReference>
<dbReference type="PANTHER" id="PTHR46268">
    <property type="entry name" value="STRESS RESPONSE PROTEIN NHAX"/>
    <property type="match status" value="1"/>
</dbReference>
<proteinExistence type="inferred from homology"/>
<keyword evidence="4" id="KW-1185">Reference proteome</keyword>
<dbReference type="AlphaFoldDB" id="A0A941ETY8"/>
<organism evidence="3 4">
    <name type="scientific">Actinospica durhamensis</name>
    <dbReference type="NCBI Taxonomy" id="1508375"/>
    <lineage>
        <taxon>Bacteria</taxon>
        <taxon>Bacillati</taxon>
        <taxon>Actinomycetota</taxon>
        <taxon>Actinomycetes</taxon>
        <taxon>Catenulisporales</taxon>
        <taxon>Actinospicaceae</taxon>
        <taxon>Actinospica</taxon>
    </lineage>
</organism>
<dbReference type="Gene3D" id="3.40.50.620">
    <property type="entry name" value="HUPs"/>
    <property type="match status" value="1"/>
</dbReference>
<dbReference type="EMBL" id="JAGSOG010000253">
    <property type="protein sequence ID" value="MBR7838052.1"/>
    <property type="molecule type" value="Genomic_DNA"/>
</dbReference>
<gene>
    <name evidence="3" type="ORF">KDL01_32565</name>
</gene>
<comment type="similarity">
    <text evidence="1">Belongs to the universal stress protein A family.</text>
</comment>
<dbReference type="InterPro" id="IPR006016">
    <property type="entry name" value="UspA"/>
</dbReference>
<protein>
    <submittedName>
        <fullName evidence="3">Universal stress protein</fullName>
    </submittedName>
</protein>
<evidence type="ECO:0000313" key="4">
    <source>
        <dbReference type="Proteomes" id="UP000675781"/>
    </source>
</evidence>
<dbReference type="PRINTS" id="PR01438">
    <property type="entry name" value="UNVRSLSTRESS"/>
</dbReference>
<dbReference type="InterPro" id="IPR014729">
    <property type="entry name" value="Rossmann-like_a/b/a_fold"/>
</dbReference>
<accession>A0A941ETY8</accession>
<evidence type="ECO:0000313" key="3">
    <source>
        <dbReference type="EMBL" id="MBR7838052.1"/>
    </source>
</evidence>
<dbReference type="CDD" id="cd00293">
    <property type="entry name" value="USP-like"/>
    <property type="match status" value="1"/>
</dbReference>
<reference evidence="3" key="1">
    <citation type="submission" date="2021-04" db="EMBL/GenBank/DDBJ databases">
        <title>Genome based classification of Actinospica acidithermotolerans sp. nov., an actinobacterium isolated from an Indonesian hot spring.</title>
        <authorList>
            <person name="Kusuma A.B."/>
            <person name="Putra K.E."/>
            <person name="Nafisah S."/>
            <person name="Loh J."/>
            <person name="Nouioui I."/>
            <person name="Goodfellow M."/>
        </authorList>
    </citation>
    <scope>NUCLEOTIDE SEQUENCE</scope>
    <source>
        <strain evidence="3">CSCA 57</strain>
    </source>
</reference>
<name>A0A941ETY8_9ACTN</name>
<evidence type="ECO:0000259" key="2">
    <source>
        <dbReference type="Pfam" id="PF00582"/>
    </source>
</evidence>
<evidence type="ECO:0000256" key="1">
    <source>
        <dbReference type="ARBA" id="ARBA00008791"/>
    </source>
</evidence>
<dbReference type="Pfam" id="PF00582">
    <property type="entry name" value="Usp"/>
    <property type="match status" value="1"/>
</dbReference>
<dbReference type="Proteomes" id="UP000675781">
    <property type="component" value="Unassembled WGS sequence"/>
</dbReference>
<dbReference type="RefSeq" id="WP_212532514.1">
    <property type="nucleotide sequence ID" value="NZ_JAGSOG010000253.1"/>
</dbReference>
<feature type="domain" description="UspA" evidence="2">
    <location>
        <begin position="29"/>
        <end position="158"/>
    </location>
</feature>
<comment type="caution">
    <text evidence="3">The sequence shown here is derived from an EMBL/GenBank/DDBJ whole genome shotgun (WGS) entry which is preliminary data.</text>
</comment>
<dbReference type="InterPro" id="IPR006015">
    <property type="entry name" value="Universal_stress_UspA"/>
</dbReference>
<dbReference type="SUPFAM" id="SSF52402">
    <property type="entry name" value="Adenine nucleotide alpha hydrolases-like"/>
    <property type="match status" value="1"/>
</dbReference>
<sequence>MDTAGEPRETDTAGLWSSALGSAARPLFIVGVDGSETSWRALYYAFGLARREQGSLLAVYAFTPVVDGFGAPVGVWYNGEELAAELRAAVDALSTEHHVPAGFLVTRREPVGILTELAATHQADAIVVGASRALSHRLFGSKATRTVRRSRCPVIVVP</sequence>